<sequence length="210" mass="23811">MPDFIPPYRVLERESDKKHDFGFLSACVLRDHDVQRFKARTIHKNMSSDPWRMKKKSGNVTGVVKCLLPKVSSPPGTSHRRNSRRVLAPHENSQRTFQDGQEDGRSLHQIFPKFSCSLQLKLSGLTAKEQPKQQESVEKTNVWSYNTACSSWRMAAQYKWVSRAGQSNSVVDESALAKRHALVNLKCSLSGPRVIVEDNVEISRAAVFDD</sequence>
<accession>A0AAE0YM96</accession>
<keyword evidence="3" id="KW-1185">Reference proteome</keyword>
<dbReference type="EMBL" id="JAWDGP010005834">
    <property type="protein sequence ID" value="KAK3751222.1"/>
    <property type="molecule type" value="Genomic_DNA"/>
</dbReference>
<reference evidence="2" key="1">
    <citation type="journal article" date="2023" name="G3 (Bethesda)">
        <title>A reference genome for the long-term kleptoplast-retaining sea slug Elysia crispata morphotype clarki.</title>
        <authorList>
            <person name="Eastman K.E."/>
            <person name="Pendleton A.L."/>
            <person name="Shaikh M.A."/>
            <person name="Suttiyut T."/>
            <person name="Ogas R."/>
            <person name="Tomko P."/>
            <person name="Gavelis G."/>
            <person name="Widhalm J.R."/>
            <person name="Wisecaver J.H."/>
        </authorList>
    </citation>
    <scope>NUCLEOTIDE SEQUENCE</scope>
    <source>
        <strain evidence="2">ECLA1</strain>
    </source>
</reference>
<name>A0AAE0YM96_9GAST</name>
<comment type="caution">
    <text evidence="2">The sequence shown here is derived from an EMBL/GenBank/DDBJ whole genome shotgun (WGS) entry which is preliminary data.</text>
</comment>
<evidence type="ECO:0000256" key="1">
    <source>
        <dbReference type="SAM" id="MobiDB-lite"/>
    </source>
</evidence>
<evidence type="ECO:0000313" key="2">
    <source>
        <dbReference type="EMBL" id="KAK3751222.1"/>
    </source>
</evidence>
<organism evidence="2 3">
    <name type="scientific">Elysia crispata</name>
    <name type="common">lettuce slug</name>
    <dbReference type="NCBI Taxonomy" id="231223"/>
    <lineage>
        <taxon>Eukaryota</taxon>
        <taxon>Metazoa</taxon>
        <taxon>Spiralia</taxon>
        <taxon>Lophotrochozoa</taxon>
        <taxon>Mollusca</taxon>
        <taxon>Gastropoda</taxon>
        <taxon>Heterobranchia</taxon>
        <taxon>Euthyneura</taxon>
        <taxon>Panpulmonata</taxon>
        <taxon>Sacoglossa</taxon>
        <taxon>Placobranchoidea</taxon>
        <taxon>Plakobranchidae</taxon>
        <taxon>Elysia</taxon>
    </lineage>
</organism>
<evidence type="ECO:0000313" key="3">
    <source>
        <dbReference type="Proteomes" id="UP001283361"/>
    </source>
</evidence>
<feature type="region of interest" description="Disordered" evidence="1">
    <location>
        <begin position="71"/>
        <end position="99"/>
    </location>
</feature>
<protein>
    <submittedName>
        <fullName evidence="2">Uncharacterized protein</fullName>
    </submittedName>
</protein>
<dbReference type="AlphaFoldDB" id="A0AAE0YM96"/>
<dbReference type="Proteomes" id="UP001283361">
    <property type="component" value="Unassembled WGS sequence"/>
</dbReference>
<proteinExistence type="predicted"/>
<gene>
    <name evidence="2" type="ORF">RRG08_023979</name>
</gene>